<dbReference type="Gene3D" id="2.60.40.10">
    <property type="entry name" value="Immunoglobulins"/>
    <property type="match status" value="4"/>
</dbReference>
<evidence type="ECO:0000313" key="10">
    <source>
        <dbReference type="RefSeq" id="XP_035305561.1"/>
    </source>
</evidence>
<feature type="compositionally biased region" description="Low complexity" evidence="6">
    <location>
        <begin position="548"/>
        <end position="565"/>
    </location>
</feature>
<dbReference type="GeneID" id="100759976"/>
<feature type="chain" id="PRO_5039887376" evidence="7">
    <location>
        <begin position="21"/>
        <end position="714"/>
    </location>
</feature>
<dbReference type="InterPro" id="IPR013783">
    <property type="entry name" value="Ig-like_fold"/>
</dbReference>
<protein>
    <submittedName>
        <fullName evidence="10">Alpha-1B-glycoprotein isoform X2</fullName>
    </submittedName>
</protein>
<keyword evidence="2" id="KW-0677">Repeat</keyword>
<organism evidence="9 10">
    <name type="scientific">Cricetulus griseus</name>
    <name type="common">Chinese hamster</name>
    <name type="synonym">Cricetulus barabensis griseus</name>
    <dbReference type="NCBI Taxonomy" id="10029"/>
    <lineage>
        <taxon>Eukaryota</taxon>
        <taxon>Metazoa</taxon>
        <taxon>Chordata</taxon>
        <taxon>Craniata</taxon>
        <taxon>Vertebrata</taxon>
        <taxon>Euteleostomi</taxon>
        <taxon>Mammalia</taxon>
        <taxon>Eutheria</taxon>
        <taxon>Euarchontoglires</taxon>
        <taxon>Glires</taxon>
        <taxon>Rodentia</taxon>
        <taxon>Myomorpha</taxon>
        <taxon>Muroidea</taxon>
        <taxon>Cricetidae</taxon>
        <taxon>Cricetinae</taxon>
        <taxon>Cricetulus</taxon>
    </lineage>
</organism>
<evidence type="ECO:0000256" key="5">
    <source>
        <dbReference type="ARBA" id="ARBA00023319"/>
    </source>
</evidence>
<evidence type="ECO:0000256" key="6">
    <source>
        <dbReference type="SAM" id="MobiDB-lite"/>
    </source>
</evidence>
<evidence type="ECO:0000259" key="8">
    <source>
        <dbReference type="PROSITE" id="PS50835"/>
    </source>
</evidence>
<dbReference type="SUPFAM" id="SSF48726">
    <property type="entry name" value="Immunoglobulin"/>
    <property type="match status" value="5"/>
</dbReference>
<dbReference type="SMART" id="SM00409">
    <property type="entry name" value="IG"/>
    <property type="match status" value="2"/>
</dbReference>
<keyword evidence="4" id="KW-0325">Glycoprotein</keyword>
<keyword evidence="3" id="KW-1015">Disulfide bond</keyword>
<feature type="compositionally biased region" description="Gly residues" evidence="6">
    <location>
        <begin position="523"/>
        <end position="533"/>
    </location>
</feature>
<keyword evidence="9" id="KW-1185">Reference proteome</keyword>
<evidence type="ECO:0000256" key="4">
    <source>
        <dbReference type="ARBA" id="ARBA00023180"/>
    </source>
</evidence>
<name>A0A9J7H654_CRIGR</name>
<dbReference type="PANTHER" id="PTHR11738">
    <property type="entry name" value="MHC CLASS I NK CELL RECEPTOR"/>
    <property type="match status" value="1"/>
</dbReference>
<dbReference type="InterPro" id="IPR036179">
    <property type="entry name" value="Ig-like_dom_sf"/>
</dbReference>
<keyword evidence="1 7" id="KW-0732">Signal</keyword>
<dbReference type="InterPro" id="IPR003599">
    <property type="entry name" value="Ig_sub"/>
</dbReference>
<dbReference type="GO" id="GO:0002764">
    <property type="term" value="P:immune response-regulating signaling pathway"/>
    <property type="evidence" value="ECO:0007669"/>
    <property type="project" value="TreeGrafter"/>
</dbReference>
<reference evidence="10" key="3">
    <citation type="submission" date="2025-08" db="UniProtKB">
        <authorList>
            <consortium name="RefSeq"/>
        </authorList>
    </citation>
    <scope>IDENTIFICATION</scope>
    <source>
        <strain evidence="10">17A/GY</strain>
        <tissue evidence="10">Liver</tissue>
    </source>
</reference>
<reference evidence="9" key="2">
    <citation type="journal article" date="2020" name="Biotechnol. Bioeng.">
        <title>Chromosome-scale scaffolds for the Chinese hamster reference genome assembly to facilitate the study of the CHO epigenome.</title>
        <authorList>
            <person name="Hilliard W."/>
            <person name="MacDonald M."/>
            <person name="Lee K.H."/>
        </authorList>
    </citation>
    <scope>NUCLEOTIDE SEQUENCE [LARGE SCALE GENOMIC DNA]</scope>
    <source>
        <strain evidence="9">17A/GY</strain>
    </source>
</reference>
<feature type="region of interest" description="Disordered" evidence="6">
    <location>
        <begin position="519"/>
        <end position="610"/>
    </location>
</feature>
<evidence type="ECO:0000256" key="7">
    <source>
        <dbReference type="SAM" id="SignalP"/>
    </source>
</evidence>
<dbReference type="GO" id="GO:0005886">
    <property type="term" value="C:plasma membrane"/>
    <property type="evidence" value="ECO:0007669"/>
    <property type="project" value="TreeGrafter"/>
</dbReference>
<evidence type="ECO:0000256" key="1">
    <source>
        <dbReference type="ARBA" id="ARBA00022729"/>
    </source>
</evidence>
<dbReference type="InterPro" id="IPR007110">
    <property type="entry name" value="Ig-like_dom"/>
</dbReference>
<evidence type="ECO:0000313" key="9">
    <source>
        <dbReference type="Proteomes" id="UP001108280"/>
    </source>
</evidence>
<proteinExistence type="predicted"/>
<dbReference type="RefSeq" id="XP_035305561.1">
    <property type="nucleotide sequence ID" value="XM_035449670.1"/>
</dbReference>
<reference evidence="9" key="1">
    <citation type="journal article" date="2018" name="Biotechnol. Bioeng.">
        <title>A reference genome of the Chinese hamster based on a hybrid assembly strategy.</title>
        <authorList>
            <person name="Rupp O."/>
            <person name="MacDonald M.L."/>
            <person name="Li S."/>
            <person name="Dhiman H."/>
            <person name="Polson S."/>
            <person name="Griep S."/>
            <person name="Heffner K."/>
            <person name="Hernandez I."/>
            <person name="Brinkrolf K."/>
            <person name="Jadhav V."/>
            <person name="Samoudi M."/>
            <person name="Hao H."/>
            <person name="Kingham B."/>
            <person name="Goesmann A."/>
            <person name="Betenbaugh M.J."/>
            <person name="Lewis N.E."/>
            <person name="Borth N."/>
            <person name="Lee K.H."/>
        </authorList>
    </citation>
    <scope>NUCLEOTIDE SEQUENCE [LARGE SCALE GENOMIC DNA]</scope>
    <source>
        <strain evidence="9">17A/GY</strain>
    </source>
</reference>
<keyword evidence="5" id="KW-0393">Immunoglobulin domain</keyword>
<dbReference type="AlphaFoldDB" id="A0A9J7H654"/>
<dbReference type="FunFam" id="2.60.40.10:FF:000049">
    <property type="entry name" value="Leukocyte immunoglobulin-like receptor subfamily B member 1"/>
    <property type="match status" value="1"/>
</dbReference>
<dbReference type="FunFam" id="2.60.40.10:FF:000033">
    <property type="entry name" value="Killer cell immunoglobulin-like receptor"/>
    <property type="match status" value="2"/>
</dbReference>
<evidence type="ECO:0000256" key="2">
    <source>
        <dbReference type="ARBA" id="ARBA00022737"/>
    </source>
</evidence>
<dbReference type="Proteomes" id="UP001108280">
    <property type="component" value="Chromosome 10"/>
</dbReference>
<dbReference type="KEGG" id="cge:100759976"/>
<accession>A0A9J7H654</accession>
<feature type="signal peptide" evidence="7">
    <location>
        <begin position="1"/>
        <end position="20"/>
    </location>
</feature>
<feature type="domain" description="Ig-like" evidence="8">
    <location>
        <begin position="321"/>
        <end position="410"/>
    </location>
</feature>
<feature type="compositionally biased region" description="Basic and acidic residues" evidence="6">
    <location>
        <begin position="582"/>
        <end position="598"/>
    </location>
</feature>
<dbReference type="OrthoDB" id="9450204at2759"/>
<feature type="compositionally biased region" description="Pro residues" evidence="6">
    <location>
        <begin position="600"/>
        <end position="609"/>
    </location>
</feature>
<evidence type="ECO:0000256" key="3">
    <source>
        <dbReference type="ARBA" id="ARBA00023157"/>
    </source>
</evidence>
<sequence length="714" mass="78526">MSLLTAVMLLWGFTLRPATADFDSDGDPILWADPQSLLEPWANLTLTCEAALPTKAFQLIMNGWRIQEVQFPKYVRSHQFPLGTITSDNSGLYRCRYDMEPPPTTDLTEMNKWTMLSNLVEVTGTEPLPRPSLEAFPVSWMVPSLGTYLLCHAALRGVTFMLTMEGDDSFLKETIAENTQRAWFTVFQPGTYFCSYRTHAEGAPSEPSAPVTIKNYTTPPPPTLYFWLNYPTIKSPSRLEMLACRTPLMVQGFQLRQGEKVLHVREFSPFQELMIYYLNWTMLEDQGPLTCRYCLNRRLNIWSEDSEPIELMWSDATLPAPVLTVEPSSQNVEPGSTVYFRCTAPEAGLRFGLQRQGDRDNPLIQMLKPAGTEAVFELHRVSTIDSGNYSCVYIKQTPPFSGSAPSETLELLVNGPPPRPKLEALWTGKVPLGHEAKFRCHGHVPMVRVELVREGNRLPEWVSLAMRRTSVDLKLPFVGPQHTGNYRCRYTIDSPLEFESGFSDPVEVIVEGRQRTGAVQEAGCGGGGGGGGAALPPGSPEPDLQSRPSRSGACCSPGPSGSCGPREARLPRSALLSVLHLPGDRREGLHRSREREEALPPTPPHPTPSPILGALRSRAPGGKGRHASFPAAWLRPGPRRERRRRGGAHTCELALEVPGCGRAPLPVPQGCHLPASESAQVIRTPGRAGERAGARGWGGRAAAAAAAAARTCRR</sequence>
<dbReference type="PANTHER" id="PTHR11738:SF184">
    <property type="entry name" value="ALPHA-1B-GLYCOPROTEIN"/>
    <property type="match status" value="1"/>
</dbReference>
<dbReference type="PROSITE" id="PS50835">
    <property type="entry name" value="IG_LIKE"/>
    <property type="match status" value="1"/>
</dbReference>
<dbReference type="InterPro" id="IPR050412">
    <property type="entry name" value="Ig-like_Receptors_ImmuneReg"/>
</dbReference>
<gene>
    <name evidence="10" type="primary">LOC100759976</name>
</gene>